<dbReference type="AlphaFoldDB" id="A0A2S7IND3"/>
<sequence length="472" mass="53603">MRYLVLLLVLLLHVTAQADVVLPRIWGHHMVLQREKPVVVWGQASPGEAVTVRFADQNERTTADASGYWKLSLKPLAASGQARDLTIQGTNTIVLKDVLVGEVWLCSGQSNMEFTMRKNSKVKPWKQIGEWPDPVNELEWADNPEIRIFLVNRKTLPKPDSTHAGWNMAKDSALRSFSAPAYFFAKKLQQELGVPVGVIASAVPGSRIEPWIAERAFQENAYFRNQKIEGEPGKFYEPMIRPLAPLTLRGFLWYQGESNCFLNETESYTQKMKTLMDSWRKAFGDQDLPFYYVQLAPFTYSESKGNKAPLTKASLPEFREAQEKILQLPHTGMIITTDLADSLTDIHPPYKWEIGRRLALVALHETYQKKDVAYTGPIFQKLKKKKGTLQLYFEHAEGLMSQDGKPLRDFEIAGKDQVFVPAQAVIQGNTVVVSAPQIKNPEAVRFGWYERAQPNLFNQAGLPARPFRTRWP</sequence>
<keyword evidence="1" id="KW-0378">Hydrolase</keyword>
<protein>
    <submittedName>
        <fullName evidence="4">Sialate O-acetylesterase</fullName>
    </submittedName>
</protein>
<feature type="domain" description="Sialate O-acetylesterase" evidence="3">
    <location>
        <begin position="102"/>
        <end position="359"/>
    </location>
</feature>
<evidence type="ECO:0000259" key="3">
    <source>
        <dbReference type="Pfam" id="PF03629"/>
    </source>
</evidence>
<dbReference type="EMBL" id="PTRA01000001">
    <property type="protein sequence ID" value="PQA59070.1"/>
    <property type="molecule type" value="Genomic_DNA"/>
</dbReference>
<evidence type="ECO:0000256" key="1">
    <source>
        <dbReference type="ARBA" id="ARBA00022801"/>
    </source>
</evidence>
<dbReference type="InterPro" id="IPR039329">
    <property type="entry name" value="SIAE"/>
</dbReference>
<comment type="caution">
    <text evidence="4">The sequence shown here is derived from an EMBL/GenBank/DDBJ whole genome shotgun (WGS) entry which is preliminary data.</text>
</comment>
<dbReference type="SUPFAM" id="SSF52266">
    <property type="entry name" value="SGNH hydrolase"/>
    <property type="match status" value="1"/>
</dbReference>
<dbReference type="Pfam" id="PF03629">
    <property type="entry name" value="SASA"/>
    <property type="match status" value="1"/>
</dbReference>
<accession>A0A2S7IND3</accession>
<evidence type="ECO:0000256" key="2">
    <source>
        <dbReference type="SAM" id="SignalP"/>
    </source>
</evidence>
<dbReference type="Proteomes" id="UP000239590">
    <property type="component" value="Unassembled WGS sequence"/>
</dbReference>
<dbReference type="RefSeq" id="WP_104710279.1">
    <property type="nucleotide sequence ID" value="NZ_PTRA01000001.1"/>
</dbReference>
<proteinExistence type="predicted"/>
<feature type="signal peptide" evidence="2">
    <location>
        <begin position="1"/>
        <end position="18"/>
    </location>
</feature>
<dbReference type="PANTHER" id="PTHR22901:SF0">
    <property type="entry name" value="SIALATE O-ACETYLESTERASE"/>
    <property type="match status" value="1"/>
</dbReference>
<feature type="chain" id="PRO_5015449273" evidence="2">
    <location>
        <begin position="19"/>
        <end position="472"/>
    </location>
</feature>
<keyword evidence="5" id="KW-1185">Reference proteome</keyword>
<dbReference type="GO" id="GO:0005975">
    <property type="term" value="P:carbohydrate metabolic process"/>
    <property type="evidence" value="ECO:0007669"/>
    <property type="project" value="TreeGrafter"/>
</dbReference>
<reference evidence="5" key="1">
    <citation type="submission" date="2018-02" db="EMBL/GenBank/DDBJ databases">
        <title>Genome sequencing of Solimonas sp. HR-BB.</title>
        <authorList>
            <person name="Lee Y."/>
            <person name="Jeon C.O."/>
        </authorList>
    </citation>
    <scope>NUCLEOTIDE SEQUENCE [LARGE SCALE GENOMIC DNA]</scope>
    <source>
        <strain evidence="5">HR-U</strain>
    </source>
</reference>
<dbReference type="GO" id="GO:0001681">
    <property type="term" value="F:sialate O-acetylesterase activity"/>
    <property type="evidence" value="ECO:0007669"/>
    <property type="project" value="InterPro"/>
</dbReference>
<evidence type="ECO:0000313" key="4">
    <source>
        <dbReference type="EMBL" id="PQA59070.1"/>
    </source>
</evidence>
<dbReference type="InterPro" id="IPR005181">
    <property type="entry name" value="SASA"/>
</dbReference>
<evidence type="ECO:0000313" key="5">
    <source>
        <dbReference type="Proteomes" id="UP000239590"/>
    </source>
</evidence>
<organism evidence="4 5">
    <name type="scientific">Siphonobacter curvatus</name>
    <dbReference type="NCBI Taxonomy" id="2094562"/>
    <lineage>
        <taxon>Bacteria</taxon>
        <taxon>Pseudomonadati</taxon>
        <taxon>Bacteroidota</taxon>
        <taxon>Cytophagia</taxon>
        <taxon>Cytophagales</taxon>
        <taxon>Cytophagaceae</taxon>
        <taxon>Siphonobacter</taxon>
    </lineage>
</organism>
<dbReference type="InterPro" id="IPR036514">
    <property type="entry name" value="SGNH_hydro_sf"/>
</dbReference>
<dbReference type="OrthoDB" id="9816001at2"/>
<dbReference type="Gene3D" id="3.40.50.1110">
    <property type="entry name" value="SGNH hydrolase"/>
    <property type="match status" value="1"/>
</dbReference>
<name>A0A2S7IND3_9BACT</name>
<dbReference type="PANTHER" id="PTHR22901">
    <property type="entry name" value="SIALATE O-ACETYLESTERASE"/>
    <property type="match status" value="1"/>
</dbReference>
<gene>
    <name evidence="4" type="ORF">C5O19_05285</name>
</gene>
<keyword evidence="2" id="KW-0732">Signal</keyword>